<dbReference type="Proteomes" id="UP001061991">
    <property type="component" value="Plasmid p_unnamed1"/>
</dbReference>
<organism evidence="1 2">
    <name type="scientific">Phyllobacterium zundukense</name>
    <dbReference type="NCBI Taxonomy" id="1867719"/>
    <lineage>
        <taxon>Bacteria</taxon>
        <taxon>Pseudomonadati</taxon>
        <taxon>Pseudomonadota</taxon>
        <taxon>Alphaproteobacteria</taxon>
        <taxon>Hyphomicrobiales</taxon>
        <taxon>Phyllobacteriaceae</taxon>
        <taxon>Phyllobacterium</taxon>
    </lineage>
</organism>
<proteinExistence type="predicted"/>
<gene>
    <name evidence="1" type="ORF">N8E88_10340</name>
</gene>
<geneLocation type="plasmid" evidence="1 2">
    <name>p_unnamed1</name>
</geneLocation>
<accession>A0ACD4CXY3</accession>
<name>A0ACD4CXY3_9HYPH</name>
<protein>
    <submittedName>
        <fullName evidence="1">Adenylate/guanylate cyclase domain-containing protein</fullName>
    </submittedName>
</protein>
<sequence length="193" mass="20936">MFVDLREFTRFTETAPAAALAEILAEYRGIVAGEVFRTGGTVDKFMGDGIMAVFGQPKPSPDDAERALQCALQLVRILDDWTEWRRLEGKPPLDAGIGLHMGTIIGGVLESGFHDEFTVFGDVVNVAQRLEAMTKTLNASLVVSAAMLSRVPASLSAADWIRKDQVELPGRRGTIGIAYLQRRVGTTALMSVV</sequence>
<evidence type="ECO:0000313" key="2">
    <source>
        <dbReference type="Proteomes" id="UP001061991"/>
    </source>
</evidence>
<dbReference type="EMBL" id="CP104972">
    <property type="protein sequence ID" value="UXN58436.1"/>
    <property type="molecule type" value="Genomic_DNA"/>
</dbReference>
<reference evidence="1" key="1">
    <citation type="submission" date="2022-09" db="EMBL/GenBank/DDBJ databases">
        <title>Interaction between co-microsymbionts with complementary sets of symbiotic genes in legume-rhizobium systems.</title>
        <authorList>
            <person name="Safronova V."/>
            <person name="Sazanova A."/>
            <person name="Afonin A."/>
            <person name="Chirak E."/>
        </authorList>
    </citation>
    <scope>NUCLEOTIDE SEQUENCE</scope>
    <source>
        <strain evidence="1">A18/3m</strain>
    </source>
</reference>
<keyword evidence="1" id="KW-0614">Plasmid</keyword>
<keyword evidence="2" id="KW-1185">Reference proteome</keyword>
<evidence type="ECO:0000313" key="1">
    <source>
        <dbReference type="EMBL" id="UXN58436.1"/>
    </source>
</evidence>